<proteinExistence type="predicted"/>
<protein>
    <submittedName>
        <fullName evidence="2">Uncharacterized protein</fullName>
    </submittedName>
</protein>
<name>A0A7C4B8Q8_THEPE</name>
<accession>A0A7C4B8Q8</accession>
<organism evidence="2">
    <name type="scientific">Thermofilum pendens</name>
    <dbReference type="NCBI Taxonomy" id="2269"/>
    <lineage>
        <taxon>Archaea</taxon>
        <taxon>Thermoproteota</taxon>
        <taxon>Thermoprotei</taxon>
        <taxon>Thermofilales</taxon>
        <taxon>Thermofilaceae</taxon>
        <taxon>Thermofilum</taxon>
    </lineage>
</organism>
<feature type="transmembrane region" description="Helical" evidence="1">
    <location>
        <begin position="12"/>
        <end position="30"/>
    </location>
</feature>
<comment type="caution">
    <text evidence="2">The sequence shown here is derived from an EMBL/GenBank/DDBJ whole genome shotgun (WGS) entry which is preliminary data.</text>
</comment>
<evidence type="ECO:0000256" key="1">
    <source>
        <dbReference type="SAM" id="Phobius"/>
    </source>
</evidence>
<keyword evidence="1" id="KW-0812">Transmembrane</keyword>
<dbReference type="EMBL" id="DTFI01000042">
    <property type="protein sequence ID" value="HGI43021.1"/>
    <property type="molecule type" value="Genomic_DNA"/>
</dbReference>
<evidence type="ECO:0000313" key="2">
    <source>
        <dbReference type="EMBL" id="HGI43021.1"/>
    </source>
</evidence>
<gene>
    <name evidence="2" type="ORF">ENV17_01365</name>
</gene>
<sequence length="164" mass="18159">MGRRGGQTRVVELLLATFMAVAVIVMVMSFTRPLKSVYIRETSDLRRLAYNLMNNMAEAGVFERVVVPGVYSGSSGWNDTLNFFIMSSLPPGLVYYMRISRLDFDYASGTVSVVPLGHVANPPDFFSKPLYEAESIKYTYVCVGDPDSARATVLFIELVIGYSG</sequence>
<keyword evidence="1" id="KW-1133">Transmembrane helix</keyword>
<reference evidence="2" key="1">
    <citation type="journal article" date="2020" name="mSystems">
        <title>Genome- and Community-Level Interaction Insights into Carbon Utilization and Element Cycling Functions of Hydrothermarchaeota in Hydrothermal Sediment.</title>
        <authorList>
            <person name="Zhou Z."/>
            <person name="Liu Y."/>
            <person name="Xu W."/>
            <person name="Pan J."/>
            <person name="Luo Z.H."/>
            <person name="Li M."/>
        </authorList>
    </citation>
    <scope>NUCLEOTIDE SEQUENCE [LARGE SCALE GENOMIC DNA]</scope>
    <source>
        <strain evidence="2">SpSt-735</strain>
    </source>
</reference>
<keyword evidence="1" id="KW-0472">Membrane</keyword>
<dbReference type="AlphaFoldDB" id="A0A7C4B8Q8"/>